<evidence type="ECO:0000256" key="1">
    <source>
        <dbReference type="SAM" id="MobiDB-lite"/>
    </source>
</evidence>
<dbReference type="OrthoDB" id="1076608at2759"/>
<evidence type="ECO:0000313" key="3">
    <source>
        <dbReference type="EMBL" id="KAF2823480.1"/>
    </source>
</evidence>
<feature type="compositionally biased region" description="Basic and acidic residues" evidence="1">
    <location>
        <begin position="629"/>
        <end position="644"/>
    </location>
</feature>
<feature type="compositionally biased region" description="Basic and acidic residues" evidence="1">
    <location>
        <begin position="731"/>
        <end position="744"/>
    </location>
</feature>
<feature type="compositionally biased region" description="Polar residues" evidence="1">
    <location>
        <begin position="947"/>
        <end position="960"/>
    </location>
</feature>
<gene>
    <name evidence="3" type="ORF">CC86DRAFT_372429</name>
</gene>
<feature type="region of interest" description="Disordered" evidence="1">
    <location>
        <begin position="726"/>
        <end position="745"/>
    </location>
</feature>
<keyword evidence="2" id="KW-1133">Transmembrane helix</keyword>
<keyword evidence="4" id="KW-1185">Reference proteome</keyword>
<feature type="compositionally biased region" description="Polar residues" evidence="1">
    <location>
        <begin position="857"/>
        <end position="883"/>
    </location>
</feature>
<dbReference type="Proteomes" id="UP000799424">
    <property type="component" value="Unassembled WGS sequence"/>
</dbReference>
<feature type="compositionally biased region" description="Polar residues" evidence="1">
    <location>
        <begin position="231"/>
        <end position="248"/>
    </location>
</feature>
<feature type="region of interest" description="Disordered" evidence="1">
    <location>
        <begin position="906"/>
        <end position="961"/>
    </location>
</feature>
<dbReference type="AlphaFoldDB" id="A0A6A6ZQV0"/>
<feature type="region of interest" description="Disordered" evidence="1">
    <location>
        <begin position="1"/>
        <end position="206"/>
    </location>
</feature>
<feature type="compositionally biased region" description="Basic and acidic residues" evidence="1">
    <location>
        <begin position="801"/>
        <end position="810"/>
    </location>
</feature>
<feature type="region of interest" description="Disordered" evidence="1">
    <location>
        <begin position="833"/>
        <end position="883"/>
    </location>
</feature>
<feature type="region of interest" description="Disordered" evidence="1">
    <location>
        <begin position="231"/>
        <end position="254"/>
    </location>
</feature>
<proteinExistence type="predicted"/>
<protein>
    <submittedName>
        <fullName evidence="3">Uncharacterized protein</fullName>
    </submittedName>
</protein>
<evidence type="ECO:0000256" key="2">
    <source>
        <dbReference type="SAM" id="Phobius"/>
    </source>
</evidence>
<feature type="compositionally biased region" description="Basic and acidic residues" evidence="1">
    <location>
        <begin position="917"/>
        <end position="945"/>
    </location>
</feature>
<feature type="region of interest" description="Disordered" evidence="1">
    <location>
        <begin position="605"/>
        <end position="649"/>
    </location>
</feature>
<feature type="region of interest" description="Disordered" evidence="1">
    <location>
        <begin position="785"/>
        <end position="813"/>
    </location>
</feature>
<sequence length="1227" mass="136848">MSAPSSDGRPSTSSDPSATSSRTLHSRGSGTYVDNGEGSSARHSVAPRHDAGAANGMNGSTVHGSGSSLAADSIDEQDFARRRQRVRRSGGFLLDSNFASPRKNHAHREARAEDQKGKRSSRHVEASTSNAQHESRRKNRLSPINSPLSREYQMDGQGDARVDSADLEPQGNGGIRIAKTRNSIRITGQDRDAPPRTPQQPAIDPNQLIHMALNLSESRKRNISAGPLLASQSRAVSGQQREGSTSNNGAGGSLRQYLNEQRRVSRNLSPIGSKSSPSRHMSTSMQRSASMAFPGGPGTNPPTAATIARRNKARDYIELRIEYLRLLDCLPPLKLDANAPGNFVFSSNNVPGSPQAQLTRVPSYAGKQHDLGRPYNPLQYIRNRRSRARERRGLEHTPHEFADVDEVREWVDQVEQQARHPEYRQSDGVLLPKLHDDHPGSLELSTPPRPHKGWVFCPEELLADAYWLEQGDNKTIIENRHGRKIFPPKEAPKPDLLLPRVSKEHSEKRRKSWVEGVTGITDPASGDESDRGSERGRKRRLLPAFRSDSPKHGKHSRRGSRLRTNIDSDTSDSDSDSGKRKPRIVVDDEHNTGPLALQLETMLKQQANEAPSKSPAIFTPDTPNKWGRNHADEPASKVSRDSLDVPRVGNGFTRMDLPGNFKMPPRVRTSAAFSGDDIEPRSSFEDLDTTAPNTPLHQKRFPHMGSNLSPPRSRDNSVTRITKRSKFNPFHSHDNSEDHTHTQPHEPAVFALDKSRRSRQTSEETQDSGHVGHAIMAAPHAMKSLLSHRRNESTSSLPSPDKIRRRDTQEPHSAVTRFFKGVKSEGSKVSDFVFRKDRPEDEDGDFVSDGNVADYGTDTSTKGNKSNRPGLTRSVTSKTVESVASTKDGRYHLDLPTFKTAHETQIDEDGSLLSNDHISRQNRERKNSRSPRFDRLAPPRMDLERVSSASSQLTLGASRSHSQDRINEVLAHPGRAYAGGLPPTGLRDVQGADSRLRSSSRPTLDGKRHWSIADDDAHLLHRKNMGNLVTQAGIARVRALFLCSGIKAKEITRRANSKRSPPPDWLLHAAASANRELVPVPRKEEHVLAARFLMRDLESSTRALSASTQNFRDKTIKELTEVMTELRARVDSDLMPRIFEGGDTAVRITSEISGQGPLEVKQIIDDIDRMLRHRRRRMRWVRGFGWMLVEWALVAVMWWVWLVVVLVSSVKRVFGFGWGVLRWLLWL</sequence>
<feature type="region of interest" description="Disordered" evidence="1">
    <location>
        <begin position="267"/>
        <end position="305"/>
    </location>
</feature>
<feature type="compositionally biased region" description="Polar residues" evidence="1">
    <location>
        <begin position="267"/>
        <end position="289"/>
    </location>
</feature>
<accession>A0A6A6ZQV0</accession>
<evidence type="ECO:0000313" key="4">
    <source>
        <dbReference type="Proteomes" id="UP000799424"/>
    </source>
</evidence>
<name>A0A6A6ZQV0_9PLEO</name>
<feature type="compositionally biased region" description="Basic residues" evidence="1">
    <location>
        <begin position="552"/>
        <end position="561"/>
    </location>
</feature>
<feature type="compositionally biased region" description="Low complexity" evidence="1">
    <location>
        <begin position="9"/>
        <end position="23"/>
    </location>
</feature>
<reference evidence="3" key="1">
    <citation type="journal article" date="2020" name="Stud. Mycol.">
        <title>101 Dothideomycetes genomes: a test case for predicting lifestyles and emergence of pathogens.</title>
        <authorList>
            <person name="Haridas S."/>
            <person name="Albert R."/>
            <person name="Binder M."/>
            <person name="Bloem J."/>
            <person name="Labutti K."/>
            <person name="Salamov A."/>
            <person name="Andreopoulos B."/>
            <person name="Baker S."/>
            <person name="Barry K."/>
            <person name="Bills G."/>
            <person name="Bluhm B."/>
            <person name="Cannon C."/>
            <person name="Castanera R."/>
            <person name="Culley D."/>
            <person name="Daum C."/>
            <person name="Ezra D."/>
            <person name="Gonzalez J."/>
            <person name="Henrissat B."/>
            <person name="Kuo A."/>
            <person name="Liang C."/>
            <person name="Lipzen A."/>
            <person name="Lutzoni F."/>
            <person name="Magnuson J."/>
            <person name="Mondo S."/>
            <person name="Nolan M."/>
            <person name="Ohm R."/>
            <person name="Pangilinan J."/>
            <person name="Park H.-J."/>
            <person name="Ramirez L."/>
            <person name="Alfaro M."/>
            <person name="Sun H."/>
            <person name="Tritt A."/>
            <person name="Yoshinaga Y."/>
            <person name="Zwiers L.-H."/>
            <person name="Turgeon B."/>
            <person name="Goodwin S."/>
            <person name="Spatafora J."/>
            <person name="Crous P."/>
            <person name="Grigoriev I."/>
        </authorList>
    </citation>
    <scope>NUCLEOTIDE SEQUENCE</scope>
    <source>
        <strain evidence="3">CBS 113818</strain>
    </source>
</reference>
<dbReference type="PANTHER" id="PTHR38426:SF1">
    <property type="entry name" value="MAINTENANCE OF TELOMERE CAPPING PROTEIN 4"/>
    <property type="match status" value="1"/>
</dbReference>
<organism evidence="3 4">
    <name type="scientific">Ophiobolus disseminans</name>
    <dbReference type="NCBI Taxonomy" id="1469910"/>
    <lineage>
        <taxon>Eukaryota</taxon>
        <taxon>Fungi</taxon>
        <taxon>Dikarya</taxon>
        <taxon>Ascomycota</taxon>
        <taxon>Pezizomycotina</taxon>
        <taxon>Dothideomycetes</taxon>
        <taxon>Pleosporomycetidae</taxon>
        <taxon>Pleosporales</taxon>
        <taxon>Pleosporineae</taxon>
        <taxon>Phaeosphaeriaceae</taxon>
        <taxon>Ophiobolus</taxon>
    </lineage>
</organism>
<keyword evidence="2" id="KW-0812">Transmembrane</keyword>
<feature type="transmembrane region" description="Helical" evidence="2">
    <location>
        <begin position="1184"/>
        <end position="1207"/>
    </location>
</feature>
<feature type="region of interest" description="Disordered" evidence="1">
    <location>
        <begin position="752"/>
        <end position="773"/>
    </location>
</feature>
<feature type="compositionally biased region" description="Polar residues" evidence="1">
    <location>
        <begin position="57"/>
        <end position="70"/>
    </location>
</feature>
<feature type="compositionally biased region" description="Basic and acidic residues" evidence="1">
    <location>
        <begin position="576"/>
        <end position="591"/>
    </location>
</feature>
<feature type="region of interest" description="Disordered" evidence="1">
    <location>
        <begin position="672"/>
        <end position="718"/>
    </location>
</feature>
<dbReference type="PANTHER" id="PTHR38426">
    <property type="entry name" value="MAINTENANCE OF TELOMERE CAPPING PROTEIN 4"/>
    <property type="match status" value="1"/>
</dbReference>
<dbReference type="EMBL" id="MU006232">
    <property type="protein sequence ID" value="KAF2823480.1"/>
    <property type="molecule type" value="Genomic_DNA"/>
</dbReference>
<keyword evidence="2" id="KW-0472">Membrane</keyword>
<feature type="region of interest" description="Disordered" evidence="1">
    <location>
        <begin position="485"/>
        <end position="592"/>
    </location>
</feature>
<feature type="compositionally biased region" description="Basic and acidic residues" evidence="1">
    <location>
        <begin position="107"/>
        <end position="125"/>
    </location>
</feature>
<dbReference type="InterPro" id="IPR038769">
    <property type="entry name" value="MTC4"/>
</dbReference>